<dbReference type="InterPro" id="IPR036638">
    <property type="entry name" value="HLH_DNA-bd_sf"/>
</dbReference>
<dbReference type="CDD" id="cd11390">
    <property type="entry name" value="bHLH_TS"/>
    <property type="match status" value="1"/>
</dbReference>
<feature type="compositionally biased region" description="Low complexity" evidence="1">
    <location>
        <begin position="1"/>
        <end position="17"/>
    </location>
</feature>
<name>A0A0N4V7C0_ENTVE</name>
<reference evidence="5" key="1">
    <citation type="submission" date="2017-02" db="UniProtKB">
        <authorList>
            <consortium name="WormBaseParasite"/>
        </authorList>
    </citation>
    <scope>IDENTIFICATION</scope>
</reference>
<dbReference type="InterPro" id="IPR011598">
    <property type="entry name" value="bHLH_dom"/>
</dbReference>
<dbReference type="PROSITE" id="PS50888">
    <property type="entry name" value="BHLH"/>
    <property type="match status" value="1"/>
</dbReference>
<gene>
    <name evidence="3" type="ORF">EVEC_LOCUS5795</name>
</gene>
<accession>A0A0N4V7C0</accession>
<dbReference type="SUPFAM" id="SSF47459">
    <property type="entry name" value="HLH, helix-loop-helix DNA-binding domain"/>
    <property type="match status" value="1"/>
</dbReference>
<dbReference type="WBParaSite" id="EVEC_0000618401-mRNA-1">
    <property type="protein sequence ID" value="EVEC_0000618401-mRNA-1"/>
    <property type="gene ID" value="EVEC_0000618401"/>
</dbReference>
<dbReference type="GO" id="GO:0032502">
    <property type="term" value="P:developmental process"/>
    <property type="evidence" value="ECO:0007669"/>
    <property type="project" value="TreeGrafter"/>
</dbReference>
<evidence type="ECO:0000259" key="2">
    <source>
        <dbReference type="PROSITE" id="PS50888"/>
    </source>
</evidence>
<proteinExistence type="predicted"/>
<evidence type="ECO:0000313" key="5">
    <source>
        <dbReference type="WBParaSite" id="EVEC_0000618401-mRNA-1"/>
    </source>
</evidence>
<keyword evidence="4" id="KW-1185">Reference proteome</keyword>
<dbReference type="EMBL" id="UXUI01008271">
    <property type="protein sequence ID" value="VDD91044.1"/>
    <property type="molecule type" value="Genomic_DNA"/>
</dbReference>
<feature type="domain" description="BHLH" evidence="2">
    <location>
        <begin position="57"/>
        <end position="109"/>
    </location>
</feature>
<protein>
    <submittedName>
        <fullName evidence="5">BHLH domain-containing protein</fullName>
    </submittedName>
</protein>
<dbReference type="Pfam" id="PF00010">
    <property type="entry name" value="HLH"/>
    <property type="match status" value="1"/>
</dbReference>
<dbReference type="GO" id="GO:0046983">
    <property type="term" value="F:protein dimerization activity"/>
    <property type="evidence" value="ECO:0007669"/>
    <property type="project" value="InterPro"/>
</dbReference>
<sequence>MVYSGSSAAKTTGSSTAITVSAAPPQCSNDSVSGFSKQFNIHRRGASRMETSEAIARRRSRSNRKERRRNEEMNIAYARLQRCVPHIPSDQKLPKIKTLRLALRYIQHLQNVLDGNQFRATFSNEVRPLQLEDFASVAMAEVQARNNYKDRAAREAQMGIRTEDICRKNSESKTSRHENNPVTFASLEPYCSSTYTTSGESSPVPCTSENLLPPLYLHPLRADETSQYDQQLQYVSY</sequence>
<dbReference type="GO" id="GO:0000981">
    <property type="term" value="F:DNA-binding transcription factor activity, RNA polymerase II-specific"/>
    <property type="evidence" value="ECO:0007669"/>
    <property type="project" value="TreeGrafter"/>
</dbReference>
<dbReference type="Gene3D" id="4.10.280.10">
    <property type="entry name" value="Helix-loop-helix DNA-binding domain"/>
    <property type="match status" value="1"/>
</dbReference>
<evidence type="ECO:0000256" key="1">
    <source>
        <dbReference type="SAM" id="MobiDB-lite"/>
    </source>
</evidence>
<evidence type="ECO:0000313" key="3">
    <source>
        <dbReference type="EMBL" id="VDD91044.1"/>
    </source>
</evidence>
<evidence type="ECO:0000313" key="4">
    <source>
        <dbReference type="Proteomes" id="UP000274131"/>
    </source>
</evidence>
<dbReference type="InterPro" id="IPR050283">
    <property type="entry name" value="E-box_TF_Regulators"/>
</dbReference>
<dbReference type="PANTHER" id="PTHR23349:SF68">
    <property type="entry name" value="FI14601P"/>
    <property type="match status" value="1"/>
</dbReference>
<organism evidence="5">
    <name type="scientific">Enterobius vermicularis</name>
    <name type="common">Human pinworm</name>
    <dbReference type="NCBI Taxonomy" id="51028"/>
    <lineage>
        <taxon>Eukaryota</taxon>
        <taxon>Metazoa</taxon>
        <taxon>Ecdysozoa</taxon>
        <taxon>Nematoda</taxon>
        <taxon>Chromadorea</taxon>
        <taxon>Rhabditida</taxon>
        <taxon>Spirurina</taxon>
        <taxon>Oxyuridomorpha</taxon>
        <taxon>Oxyuroidea</taxon>
        <taxon>Oxyuridae</taxon>
        <taxon>Enterobius</taxon>
    </lineage>
</organism>
<dbReference type="Proteomes" id="UP000274131">
    <property type="component" value="Unassembled WGS sequence"/>
</dbReference>
<feature type="region of interest" description="Disordered" evidence="1">
    <location>
        <begin position="46"/>
        <end position="69"/>
    </location>
</feature>
<dbReference type="OrthoDB" id="10055449at2759"/>
<dbReference type="GO" id="GO:0000977">
    <property type="term" value="F:RNA polymerase II transcription regulatory region sequence-specific DNA binding"/>
    <property type="evidence" value="ECO:0007669"/>
    <property type="project" value="TreeGrafter"/>
</dbReference>
<feature type="region of interest" description="Disordered" evidence="1">
    <location>
        <begin position="1"/>
        <end position="29"/>
    </location>
</feature>
<dbReference type="PANTHER" id="PTHR23349">
    <property type="entry name" value="BASIC HELIX-LOOP-HELIX TRANSCRIPTION FACTOR, TWIST"/>
    <property type="match status" value="1"/>
</dbReference>
<dbReference type="STRING" id="51028.A0A0N4V7C0"/>
<reference evidence="3 4" key="2">
    <citation type="submission" date="2018-10" db="EMBL/GenBank/DDBJ databases">
        <authorList>
            <consortium name="Pathogen Informatics"/>
        </authorList>
    </citation>
    <scope>NUCLEOTIDE SEQUENCE [LARGE SCALE GENOMIC DNA]</scope>
</reference>
<feature type="compositionally biased region" description="Basic residues" evidence="1">
    <location>
        <begin position="57"/>
        <end position="67"/>
    </location>
</feature>
<dbReference type="SMART" id="SM00353">
    <property type="entry name" value="HLH"/>
    <property type="match status" value="1"/>
</dbReference>
<dbReference type="AlphaFoldDB" id="A0A0N4V7C0"/>